<dbReference type="Gene3D" id="2.130.10.10">
    <property type="entry name" value="YVTN repeat-like/Quinoprotein amine dehydrogenase"/>
    <property type="match status" value="1"/>
</dbReference>
<sequence>MKRIKKLRTSIFTLQSFAAFSKETCTFLPPIFTCSLIVALEKHTYIYTLPSMTLFSVYPTYSNPNGVCDVRFVESTPVIATLGEKRGSIRLVGKQPEVILSAHDSAISCLALSEEGELLATASTRGSLIRVFDVKTAHCISSIRRGHLHTSIVNLE</sequence>
<keyword evidence="1" id="KW-0853">WD repeat</keyword>
<gene>
    <name evidence="4" type="ORF">GSBLH_T00000201001</name>
</gene>
<evidence type="ECO:0000256" key="3">
    <source>
        <dbReference type="ARBA" id="ARBA00025740"/>
    </source>
</evidence>
<evidence type="ECO:0000313" key="5">
    <source>
        <dbReference type="Proteomes" id="UP000008312"/>
    </source>
</evidence>
<dbReference type="InterPro" id="IPR048720">
    <property type="entry name" value="PROPPIN"/>
</dbReference>
<dbReference type="RefSeq" id="XP_012893834.1">
    <property type="nucleotide sequence ID" value="XM_013038380.1"/>
</dbReference>
<dbReference type="OrthoDB" id="1667587at2759"/>
<dbReference type="InterPro" id="IPR001680">
    <property type="entry name" value="WD40_rpt"/>
</dbReference>
<evidence type="ECO:0000256" key="1">
    <source>
        <dbReference type="ARBA" id="ARBA00022574"/>
    </source>
</evidence>
<dbReference type="SMART" id="SM00320">
    <property type="entry name" value="WD40"/>
    <property type="match status" value="1"/>
</dbReference>
<dbReference type="GeneID" id="24917519"/>
<dbReference type="SUPFAM" id="SSF50978">
    <property type="entry name" value="WD40 repeat-like"/>
    <property type="match status" value="1"/>
</dbReference>
<dbReference type="InParanoid" id="D8LVE7"/>
<dbReference type="AlphaFoldDB" id="D8LVE7"/>
<dbReference type="Pfam" id="PF21032">
    <property type="entry name" value="PROPPIN"/>
    <property type="match status" value="1"/>
</dbReference>
<evidence type="ECO:0000313" key="4">
    <source>
        <dbReference type="EMBL" id="CBK19786.2"/>
    </source>
</evidence>
<reference evidence="4" key="1">
    <citation type="submission" date="2010-02" db="EMBL/GenBank/DDBJ databases">
        <title>Sequencing and annotation of the Blastocystis hominis genome.</title>
        <authorList>
            <person name="Wincker P."/>
        </authorList>
    </citation>
    <scope>NUCLEOTIDE SEQUENCE</scope>
    <source>
        <strain evidence="4">Singapore isolate B</strain>
    </source>
</reference>
<comment type="similarity">
    <text evidence="3">Belongs to the WD repeat PROPPIN family.</text>
</comment>
<dbReference type="InterPro" id="IPR036322">
    <property type="entry name" value="WD40_repeat_dom_sf"/>
</dbReference>
<keyword evidence="2" id="KW-0677">Repeat</keyword>
<dbReference type="Proteomes" id="UP000008312">
    <property type="component" value="Unassembled WGS sequence"/>
</dbReference>
<proteinExistence type="inferred from homology"/>
<protein>
    <recommendedName>
        <fullName evidence="6">Anaphase-promoting complex subunit 4 WD40 domain-containing protein</fullName>
    </recommendedName>
</protein>
<dbReference type="EMBL" id="FN668638">
    <property type="protein sequence ID" value="CBK19786.2"/>
    <property type="molecule type" value="Genomic_DNA"/>
</dbReference>
<keyword evidence="5" id="KW-1185">Reference proteome</keyword>
<name>D8LVE7_BLAHO</name>
<dbReference type="PANTHER" id="PTHR11227">
    <property type="entry name" value="WD-REPEAT PROTEIN INTERACTING WITH PHOSPHOINOSIDES WIPI -RELATED"/>
    <property type="match status" value="1"/>
</dbReference>
<evidence type="ECO:0000256" key="2">
    <source>
        <dbReference type="ARBA" id="ARBA00022737"/>
    </source>
</evidence>
<evidence type="ECO:0008006" key="6">
    <source>
        <dbReference type="Google" id="ProtNLM"/>
    </source>
</evidence>
<dbReference type="InterPro" id="IPR015943">
    <property type="entry name" value="WD40/YVTN_repeat-like_dom_sf"/>
</dbReference>
<accession>D8LVE7</accession>
<dbReference type="GO" id="GO:0005737">
    <property type="term" value="C:cytoplasm"/>
    <property type="evidence" value="ECO:0007669"/>
    <property type="project" value="UniProtKB-ARBA"/>
</dbReference>
<organism evidence="4">
    <name type="scientific">Blastocystis hominis</name>
    <dbReference type="NCBI Taxonomy" id="12968"/>
    <lineage>
        <taxon>Eukaryota</taxon>
        <taxon>Sar</taxon>
        <taxon>Stramenopiles</taxon>
        <taxon>Bigyra</taxon>
        <taxon>Opalozoa</taxon>
        <taxon>Opalinata</taxon>
        <taxon>Blastocystidae</taxon>
        <taxon>Blastocystis</taxon>
    </lineage>
</organism>